<reference evidence="3" key="1">
    <citation type="submission" date="2022-01" db="EMBL/GenBank/DDBJ databases">
        <authorList>
            <person name="King R."/>
        </authorList>
    </citation>
    <scope>NUCLEOTIDE SEQUENCE</scope>
</reference>
<evidence type="ECO:0000313" key="3">
    <source>
        <dbReference type="EMBL" id="CAG9807058.1"/>
    </source>
</evidence>
<dbReference type="GO" id="GO:0005811">
    <property type="term" value="C:lipid droplet"/>
    <property type="evidence" value="ECO:0007669"/>
    <property type="project" value="TreeGrafter"/>
</dbReference>
<dbReference type="AlphaFoldDB" id="A0A9N9S0G6"/>
<dbReference type="Gene3D" id="3.40.50.720">
    <property type="entry name" value="NAD(P)-binding Rossmann-like Domain"/>
    <property type="match status" value="1"/>
</dbReference>
<dbReference type="InterPro" id="IPR020904">
    <property type="entry name" value="Sc_DH/Rdtase_CS"/>
</dbReference>
<dbReference type="EMBL" id="OU895879">
    <property type="protein sequence ID" value="CAG9807058.1"/>
    <property type="molecule type" value="Genomic_DNA"/>
</dbReference>
<reference evidence="3" key="2">
    <citation type="submission" date="2022-10" db="EMBL/GenBank/DDBJ databases">
        <authorList>
            <consortium name="ENA_rothamsted_submissions"/>
            <consortium name="culmorum"/>
            <person name="King R."/>
        </authorList>
    </citation>
    <scope>NUCLEOTIDE SEQUENCE</scope>
</reference>
<accession>A0A9N9S0G6</accession>
<organism evidence="3 4">
    <name type="scientific">Chironomus riparius</name>
    <dbReference type="NCBI Taxonomy" id="315576"/>
    <lineage>
        <taxon>Eukaryota</taxon>
        <taxon>Metazoa</taxon>
        <taxon>Ecdysozoa</taxon>
        <taxon>Arthropoda</taxon>
        <taxon>Hexapoda</taxon>
        <taxon>Insecta</taxon>
        <taxon>Pterygota</taxon>
        <taxon>Neoptera</taxon>
        <taxon>Endopterygota</taxon>
        <taxon>Diptera</taxon>
        <taxon>Nematocera</taxon>
        <taxon>Chironomoidea</taxon>
        <taxon>Chironomidae</taxon>
        <taxon>Chironominae</taxon>
        <taxon>Chironomus</taxon>
    </lineage>
</organism>
<name>A0A9N9S0G6_9DIPT</name>
<sequence length="328" mass="37102">MENFDDFEKKSYQEGVEIKYGFADYFSYFSKMFIFFVKITFVMTQEIFEKIFYGTKVKNIHGQLALVTGGANGLGRATSFRLAQEGCNVIIVDINEEEAIRTAAAISERYGVKTKAYKVDVSNFDAFQELKQNISRDFDGQTIDILINNAGILSAISLNEGQHTQIQKVIDVNLTSHFWSVRTFLQDMIDKKRGHIVGIASMGAKVSFPLAISYCATKSGLDGFYRALQDELCVEDHDEYIKLTCVYPSFINTRKELTDILDQMEGVGPRMSPSYVANEIVEAIKKEKISLVLPLSAWLLLVSNFLTPKAMKLAKVQWVPVKRLKKKD</sequence>
<comment type="similarity">
    <text evidence="2">Belongs to the short-chain dehydrogenases/reductases (SDR) family.</text>
</comment>
<evidence type="ECO:0000256" key="2">
    <source>
        <dbReference type="RuleBase" id="RU000363"/>
    </source>
</evidence>
<dbReference type="Pfam" id="PF00106">
    <property type="entry name" value="adh_short"/>
    <property type="match status" value="1"/>
</dbReference>
<evidence type="ECO:0000313" key="4">
    <source>
        <dbReference type="Proteomes" id="UP001153620"/>
    </source>
</evidence>
<proteinExistence type="inferred from homology"/>
<dbReference type="PANTHER" id="PTHR24322:SF748">
    <property type="entry name" value="FI23927P1-RELATED"/>
    <property type="match status" value="1"/>
</dbReference>
<dbReference type="Proteomes" id="UP001153620">
    <property type="component" value="Chromosome 3"/>
</dbReference>
<gene>
    <name evidence="3" type="ORF">CHIRRI_LOCUS9908</name>
</gene>
<dbReference type="OrthoDB" id="6251714at2759"/>
<protein>
    <submittedName>
        <fullName evidence="3">Uncharacterized protein</fullName>
    </submittedName>
</protein>
<dbReference type="SUPFAM" id="SSF51735">
    <property type="entry name" value="NAD(P)-binding Rossmann-fold domains"/>
    <property type="match status" value="1"/>
</dbReference>
<keyword evidence="4" id="KW-1185">Reference proteome</keyword>
<dbReference type="InterPro" id="IPR002347">
    <property type="entry name" value="SDR_fam"/>
</dbReference>
<dbReference type="PANTHER" id="PTHR24322">
    <property type="entry name" value="PKSB"/>
    <property type="match status" value="1"/>
</dbReference>
<dbReference type="InterPro" id="IPR036291">
    <property type="entry name" value="NAD(P)-bd_dom_sf"/>
</dbReference>
<dbReference type="PROSITE" id="PS00061">
    <property type="entry name" value="ADH_SHORT"/>
    <property type="match status" value="1"/>
</dbReference>
<dbReference type="PRINTS" id="PR00081">
    <property type="entry name" value="GDHRDH"/>
</dbReference>
<evidence type="ECO:0000256" key="1">
    <source>
        <dbReference type="ARBA" id="ARBA00023002"/>
    </source>
</evidence>
<dbReference type="GO" id="GO:0016616">
    <property type="term" value="F:oxidoreductase activity, acting on the CH-OH group of donors, NAD or NADP as acceptor"/>
    <property type="evidence" value="ECO:0007669"/>
    <property type="project" value="TreeGrafter"/>
</dbReference>
<keyword evidence="1" id="KW-0560">Oxidoreductase</keyword>
<dbReference type="PRINTS" id="PR00080">
    <property type="entry name" value="SDRFAMILY"/>
</dbReference>